<dbReference type="HOGENOM" id="CLU_025996_2_2_9"/>
<dbReference type="AlphaFoldDB" id="N2AI23"/>
<proteinExistence type="predicted"/>
<name>N2AI23_9FIRM</name>
<dbReference type="InterPro" id="IPR029044">
    <property type="entry name" value="Nucleotide-diphossugar_trans"/>
</dbReference>
<dbReference type="Pfam" id="PF00535">
    <property type="entry name" value="Glycos_transf_2"/>
    <property type="match status" value="1"/>
</dbReference>
<comment type="caution">
    <text evidence="2">The sequence shown here is derived from an EMBL/GenBank/DDBJ whole genome shotgun (WGS) entry which is preliminary data.</text>
</comment>
<feature type="domain" description="Glycosyltransferase 2-like" evidence="1">
    <location>
        <begin position="5"/>
        <end position="164"/>
    </location>
</feature>
<dbReference type="Proteomes" id="UP000012589">
    <property type="component" value="Unassembled WGS sequence"/>
</dbReference>
<dbReference type="SUPFAM" id="SSF53448">
    <property type="entry name" value="Nucleotide-diphospho-sugar transferases"/>
    <property type="match status" value="1"/>
</dbReference>
<dbReference type="eggNOG" id="COG1216">
    <property type="taxonomic scope" value="Bacteria"/>
</dbReference>
<dbReference type="STRING" id="1235802.C823_02616"/>
<protein>
    <recommendedName>
        <fullName evidence="1">Glycosyltransferase 2-like domain-containing protein</fullName>
    </recommendedName>
</protein>
<dbReference type="Gene3D" id="3.90.550.10">
    <property type="entry name" value="Spore Coat Polysaccharide Biosynthesis Protein SpsA, Chain A"/>
    <property type="match status" value="1"/>
</dbReference>
<dbReference type="GO" id="GO:0016758">
    <property type="term" value="F:hexosyltransferase activity"/>
    <property type="evidence" value="ECO:0007669"/>
    <property type="project" value="UniProtKB-ARBA"/>
</dbReference>
<dbReference type="OrthoDB" id="9802649at2"/>
<evidence type="ECO:0000313" key="2">
    <source>
        <dbReference type="EMBL" id="EMZ26123.1"/>
    </source>
</evidence>
<dbReference type="PANTHER" id="PTHR22916:SF3">
    <property type="entry name" value="UDP-GLCNAC:BETAGAL BETA-1,3-N-ACETYLGLUCOSAMINYLTRANSFERASE-LIKE PROTEIN 1"/>
    <property type="match status" value="1"/>
</dbReference>
<dbReference type="CDD" id="cd04196">
    <property type="entry name" value="GT_2_like_d"/>
    <property type="match status" value="1"/>
</dbReference>
<dbReference type="PATRIC" id="fig|1235802.3.peg.2766"/>
<dbReference type="EMBL" id="AQFT01000085">
    <property type="protein sequence ID" value="EMZ26123.1"/>
    <property type="molecule type" value="Genomic_DNA"/>
</dbReference>
<sequence length="234" mass="27095">MKRVSVAMAVYNGETYVTDQLDSILQQLGEKDEVVVSDDGSTDHTPEIIRSYAAADRRIRFVNGPGLGIKQNIAHAIAQTKGAYIFLADQDDVWMPHKVERVLNVFQEKKCHVVIHDCIVTNADLQQVIYPSFFEYRGYGAGMWRNIWKNKYIGCCMAIRRELLPYILPIPDDIQMHDQWIGVINDKHRGGCGVLKEPLLYYRRHEHTVSDFHRNTVPVMMKNRLIFMYRLIGR</sequence>
<dbReference type="InterPro" id="IPR001173">
    <property type="entry name" value="Glyco_trans_2-like"/>
</dbReference>
<evidence type="ECO:0000259" key="1">
    <source>
        <dbReference type="Pfam" id="PF00535"/>
    </source>
</evidence>
<keyword evidence="3" id="KW-1185">Reference proteome</keyword>
<accession>N2AI23</accession>
<organism evidence="2 3">
    <name type="scientific">Eubacterium plexicaudatum ASF492</name>
    <dbReference type="NCBI Taxonomy" id="1235802"/>
    <lineage>
        <taxon>Bacteria</taxon>
        <taxon>Bacillati</taxon>
        <taxon>Bacillota</taxon>
        <taxon>Clostridia</taxon>
        <taxon>Eubacteriales</taxon>
        <taxon>Eubacteriaceae</taxon>
        <taxon>Eubacterium</taxon>
    </lineage>
</organism>
<evidence type="ECO:0000313" key="3">
    <source>
        <dbReference type="Proteomes" id="UP000012589"/>
    </source>
</evidence>
<dbReference type="PANTHER" id="PTHR22916">
    <property type="entry name" value="GLYCOSYLTRANSFERASE"/>
    <property type="match status" value="1"/>
</dbReference>
<gene>
    <name evidence="2" type="ORF">C823_02616</name>
</gene>
<reference evidence="2 3" key="1">
    <citation type="journal article" date="2014" name="Genome Announc.">
        <title>Draft genome sequences of the altered schaedler flora, a defined bacterial community from gnotobiotic mice.</title>
        <authorList>
            <person name="Wannemuehler M.J."/>
            <person name="Overstreet A.M."/>
            <person name="Ward D.V."/>
            <person name="Phillips G.J."/>
        </authorList>
    </citation>
    <scope>NUCLEOTIDE SEQUENCE [LARGE SCALE GENOMIC DNA]</scope>
    <source>
        <strain evidence="2 3">ASF492</strain>
    </source>
</reference>